<comment type="subcellular location">
    <subcellularLocation>
        <location evidence="1 4 5">Nucleus</location>
    </subcellularLocation>
</comment>
<accession>A0A8T0Q0X3</accession>
<dbReference type="PROSITE" id="PS51666">
    <property type="entry name" value="QLQ"/>
    <property type="match status" value="1"/>
</dbReference>
<dbReference type="PANTHER" id="PTHR31602">
    <property type="entry name" value="GROWTH-REGULATING FACTOR 5"/>
    <property type="match status" value="1"/>
</dbReference>
<comment type="domain">
    <text evidence="5">The QLQ domain and WRC domain may be involved in protein-protein interaction and DNA-binding, respectively.</text>
</comment>
<feature type="region of interest" description="Disordered" evidence="6">
    <location>
        <begin position="31"/>
        <end position="54"/>
    </location>
</feature>
<name>A0A8T0Q0X3_PANVG</name>
<evidence type="ECO:0000256" key="6">
    <source>
        <dbReference type="SAM" id="MobiDB-lite"/>
    </source>
</evidence>
<proteinExistence type="inferred from homology"/>
<dbReference type="OrthoDB" id="1927209at2759"/>
<dbReference type="Pfam" id="PF08879">
    <property type="entry name" value="WRC"/>
    <property type="match status" value="1"/>
</dbReference>
<keyword evidence="5" id="KW-0010">Activator</keyword>
<dbReference type="GO" id="GO:0005524">
    <property type="term" value="F:ATP binding"/>
    <property type="evidence" value="ECO:0007669"/>
    <property type="project" value="UniProtKB-UniRule"/>
</dbReference>
<evidence type="ECO:0000259" key="8">
    <source>
        <dbReference type="PROSITE" id="PS51667"/>
    </source>
</evidence>
<dbReference type="PROSITE" id="PS51667">
    <property type="entry name" value="WRC"/>
    <property type="match status" value="1"/>
</dbReference>
<evidence type="ECO:0000256" key="5">
    <source>
        <dbReference type="RuleBase" id="RU367127"/>
    </source>
</evidence>
<feature type="domain" description="WRC" evidence="8">
    <location>
        <begin position="115"/>
        <end position="159"/>
    </location>
</feature>
<dbReference type="InterPro" id="IPR031137">
    <property type="entry name" value="GRF"/>
</dbReference>
<feature type="short sequence motif" description="Bipartite nuclear localization signal" evidence="4">
    <location>
        <begin position="148"/>
        <end position="155"/>
    </location>
</feature>
<dbReference type="InterPro" id="IPR014978">
    <property type="entry name" value="Gln-Leu-Gln_QLQ"/>
</dbReference>
<feature type="domain" description="QLQ" evidence="7">
    <location>
        <begin position="60"/>
        <end position="95"/>
    </location>
</feature>
<dbReference type="PANTHER" id="PTHR31602:SF49">
    <property type="entry name" value="GROWTH-REGULATING FACTOR"/>
    <property type="match status" value="1"/>
</dbReference>
<evidence type="ECO:0000256" key="3">
    <source>
        <dbReference type="ARBA" id="ARBA00023242"/>
    </source>
</evidence>
<evidence type="ECO:0000313" key="10">
    <source>
        <dbReference type="Proteomes" id="UP000823388"/>
    </source>
</evidence>
<feature type="short sequence motif" description="Bipartite nuclear localization signal" evidence="4">
    <location>
        <begin position="120"/>
        <end position="130"/>
    </location>
</feature>
<evidence type="ECO:0000256" key="2">
    <source>
        <dbReference type="ARBA" id="ARBA00008122"/>
    </source>
</evidence>
<gene>
    <name evidence="9" type="ORF">PVAP13_7NG320500</name>
</gene>
<comment type="function">
    <text evidence="5">Transcription activator.</text>
</comment>
<dbReference type="GO" id="GO:0006355">
    <property type="term" value="P:regulation of DNA-templated transcription"/>
    <property type="evidence" value="ECO:0007669"/>
    <property type="project" value="InterPro"/>
</dbReference>
<evidence type="ECO:0000256" key="4">
    <source>
        <dbReference type="PROSITE-ProRule" id="PRU01002"/>
    </source>
</evidence>
<protein>
    <recommendedName>
        <fullName evidence="5">Growth-regulating factor</fullName>
    </recommendedName>
</protein>
<dbReference type="AlphaFoldDB" id="A0A8T0Q0X3"/>
<keyword evidence="5" id="KW-0805">Transcription regulation</keyword>
<comment type="caution">
    <text evidence="9">The sequence shown here is derived from an EMBL/GenBank/DDBJ whole genome shotgun (WGS) entry which is preliminary data.</text>
</comment>
<dbReference type="SMART" id="SM00951">
    <property type="entry name" value="QLQ"/>
    <property type="match status" value="1"/>
</dbReference>
<comment type="similarity">
    <text evidence="2 5">Belongs to the GRF family.</text>
</comment>
<dbReference type="Pfam" id="PF08880">
    <property type="entry name" value="QLQ"/>
    <property type="match status" value="1"/>
</dbReference>
<keyword evidence="3 4" id="KW-0539">Nucleus</keyword>
<dbReference type="Proteomes" id="UP000823388">
    <property type="component" value="Chromosome 7N"/>
</dbReference>
<dbReference type="GO" id="GO:0005634">
    <property type="term" value="C:nucleus"/>
    <property type="evidence" value="ECO:0007669"/>
    <property type="project" value="UniProtKB-SubCell"/>
</dbReference>
<dbReference type="InterPro" id="IPR014977">
    <property type="entry name" value="WRC_dom"/>
</dbReference>
<reference evidence="9" key="1">
    <citation type="submission" date="2020-05" db="EMBL/GenBank/DDBJ databases">
        <title>WGS assembly of Panicum virgatum.</title>
        <authorList>
            <person name="Lovell J.T."/>
            <person name="Jenkins J."/>
            <person name="Shu S."/>
            <person name="Juenger T.E."/>
            <person name="Schmutz J."/>
        </authorList>
    </citation>
    <scope>NUCLEOTIDE SEQUENCE</scope>
    <source>
        <strain evidence="9">AP13</strain>
    </source>
</reference>
<dbReference type="GO" id="GO:0006351">
    <property type="term" value="P:DNA-templated transcription"/>
    <property type="evidence" value="ECO:0007669"/>
    <property type="project" value="UniProtKB-UniRule"/>
</dbReference>
<evidence type="ECO:0000259" key="7">
    <source>
        <dbReference type="PROSITE" id="PS51666"/>
    </source>
</evidence>
<keyword evidence="10" id="KW-1185">Reference proteome</keyword>
<keyword evidence="5" id="KW-0804">Transcription</keyword>
<dbReference type="GO" id="GO:0032502">
    <property type="term" value="P:developmental process"/>
    <property type="evidence" value="ECO:0007669"/>
    <property type="project" value="InterPro"/>
</dbReference>
<organism evidence="9 10">
    <name type="scientific">Panicum virgatum</name>
    <name type="common">Blackwell switchgrass</name>
    <dbReference type="NCBI Taxonomy" id="38727"/>
    <lineage>
        <taxon>Eukaryota</taxon>
        <taxon>Viridiplantae</taxon>
        <taxon>Streptophyta</taxon>
        <taxon>Embryophyta</taxon>
        <taxon>Tracheophyta</taxon>
        <taxon>Spermatophyta</taxon>
        <taxon>Magnoliopsida</taxon>
        <taxon>Liliopsida</taxon>
        <taxon>Poales</taxon>
        <taxon>Poaceae</taxon>
        <taxon>PACMAD clade</taxon>
        <taxon>Panicoideae</taxon>
        <taxon>Panicodae</taxon>
        <taxon>Paniceae</taxon>
        <taxon>Panicinae</taxon>
        <taxon>Panicum</taxon>
        <taxon>Panicum sect. Hiantes</taxon>
    </lineage>
</organism>
<sequence length="381" mass="41104">MAMPFASLSPAADHRPSSLLPFCRAAPLSAVGEADAQQQHHHQQQQQAMSGRRWAARPAPFTAAQYEELEHQALIYKYLVAGVPVPPDLLLPIRRGFVYHQPALGYGPYFGKKVDPEPGRCRRTDGKKWRCAKEAAPDSKYCERHMHRGRNRSRKPVEAQLVAPPHAQQQAPAPTSGFQNQSPYPAVLAGNGVRGGGGGGGGGGVGTCTFGLGSRSTAQLHMDSAAAYATAAGGGSKDLRYPAYGVRSLSDEHSQLMPAAMDNSMDNSWRLLPSQTPTFQATSYPLFGTLSGLDESTIASLPKTQREPLSFFGSDFVTVKQESQTLRPFFDEWPKARNSWPELGDDSLASFSATQLSISIPMATSDFSNTSSRSPSGIPSR</sequence>
<evidence type="ECO:0000313" key="9">
    <source>
        <dbReference type="EMBL" id="KAG2568491.1"/>
    </source>
</evidence>
<evidence type="ECO:0000256" key="1">
    <source>
        <dbReference type="ARBA" id="ARBA00004123"/>
    </source>
</evidence>
<dbReference type="EMBL" id="CM029050">
    <property type="protein sequence ID" value="KAG2568491.1"/>
    <property type="molecule type" value="Genomic_DNA"/>
</dbReference>